<organism evidence="1 2">
    <name type="scientific">Perkinsus olseni</name>
    <name type="common">Perkinsus atlanticus</name>
    <dbReference type="NCBI Taxonomy" id="32597"/>
    <lineage>
        <taxon>Eukaryota</taxon>
        <taxon>Sar</taxon>
        <taxon>Alveolata</taxon>
        <taxon>Perkinsozoa</taxon>
        <taxon>Perkinsea</taxon>
        <taxon>Perkinsida</taxon>
        <taxon>Perkinsidae</taxon>
        <taxon>Perkinsus</taxon>
    </lineage>
</organism>
<name>A0A7J6RQ96_PEROL</name>
<gene>
    <name evidence="1" type="primary">TTC19</name>
    <name evidence="1" type="ORF">FOZ62_004078</name>
</gene>
<dbReference type="AlphaFoldDB" id="A0A7J6RQ96"/>
<evidence type="ECO:0000313" key="1">
    <source>
        <dbReference type="EMBL" id="KAF4722645.1"/>
    </source>
</evidence>
<dbReference type="Pfam" id="PF13424">
    <property type="entry name" value="TPR_12"/>
    <property type="match status" value="1"/>
</dbReference>
<sequence length="136" mass="15069">MRGDNEELYTRALRCINNNQLAEAESTLGEALAVAEESYGPKHAETAQCLMMLGIVLEKEGKLAAAEVKLRRCADIRKELFGEDSSVFGITLNVGLVVSMGKNKNSVRAEKFASEFFLEPRHHYVPEFCYAQPGSL</sequence>
<reference evidence="1 2" key="1">
    <citation type="submission" date="2020-04" db="EMBL/GenBank/DDBJ databases">
        <title>Perkinsus olseni comparative genomics.</title>
        <authorList>
            <person name="Bogema D.R."/>
        </authorList>
    </citation>
    <scope>NUCLEOTIDE SEQUENCE [LARGE SCALE GENOMIC DNA]</scope>
    <source>
        <strain evidence="1">ATCC PRA-205</strain>
    </source>
</reference>
<dbReference type="SUPFAM" id="SSF48452">
    <property type="entry name" value="TPR-like"/>
    <property type="match status" value="1"/>
</dbReference>
<proteinExistence type="predicted"/>
<accession>A0A7J6RQ96</accession>
<dbReference type="Proteomes" id="UP000574390">
    <property type="component" value="Unassembled WGS sequence"/>
</dbReference>
<evidence type="ECO:0000313" key="2">
    <source>
        <dbReference type="Proteomes" id="UP000574390"/>
    </source>
</evidence>
<dbReference type="EMBL" id="JABANM010020551">
    <property type="protein sequence ID" value="KAF4722645.1"/>
    <property type="molecule type" value="Genomic_DNA"/>
</dbReference>
<comment type="caution">
    <text evidence="1">The sequence shown here is derived from an EMBL/GenBank/DDBJ whole genome shotgun (WGS) entry which is preliminary data.</text>
</comment>
<protein>
    <submittedName>
        <fullName evidence="1">Tetratricopeptide repeat protein 19, mitochondrial</fullName>
    </submittedName>
</protein>
<dbReference type="Gene3D" id="1.25.40.10">
    <property type="entry name" value="Tetratricopeptide repeat domain"/>
    <property type="match status" value="1"/>
</dbReference>
<dbReference type="InterPro" id="IPR011990">
    <property type="entry name" value="TPR-like_helical_dom_sf"/>
</dbReference>